<dbReference type="Pfam" id="PF02634">
    <property type="entry name" value="FdhD-NarQ"/>
    <property type="match status" value="1"/>
</dbReference>
<dbReference type="Gene3D" id="3.10.20.10">
    <property type="match status" value="1"/>
</dbReference>
<comment type="function">
    <text evidence="3">Required for formate dehydrogenase (FDH) activity. Acts as a sulfur carrier protein that transfers sulfur from IscS to the molybdenum cofactor prior to its insertion into FDH.</text>
</comment>
<evidence type="ECO:0000256" key="1">
    <source>
        <dbReference type="ARBA" id="ARBA00022490"/>
    </source>
</evidence>
<reference evidence="5" key="1">
    <citation type="journal article" date="2019" name="Int. J. Syst. Evol. Microbiol.">
        <title>The Global Catalogue of Microorganisms (GCM) 10K type strain sequencing project: providing services to taxonomists for standard genome sequencing and annotation.</title>
        <authorList>
            <consortium name="The Broad Institute Genomics Platform"/>
            <consortium name="The Broad Institute Genome Sequencing Center for Infectious Disease"/>
            <person name="Wu L."/>
            <person name="Ma J."/>
        </authorList>
    </citation>
    <scope>NUCLEOTIDE SEQUENCE [LARGE SCALE GENOMIC DNA]</scope>
    <source>
        <strain evidence="5">KCTC 52344</strain>
    </source>
</reference>
<dbReference type="Gene3D" id="3.40.140.10">
    <property type="entry name" value="Cytidine Deaminase, domain 2"/>
    <property type="match status" value="1"/>
</dbReference>
<gene>
    <name evidence="3 4" type="primary">fdhD</name>
    <name evidence="4" type="ORF">ACFSR2_14130</name>
</gene>
<evidence type="ECO:0000313" key="5">
    <source>
        <dbReference type="Proteomes" id="UP001597510"/>
    </source>
</evidence>
<dbReference type="HAMAP" id="MF_00187">
    <property type="entry name" value="FdhD"/>
    <property type="match status" value="1"/>
</dbReference>
<comment type="similarity">
    <text evidence="3">Belongs to the FdhD family.</text>
</comment>
<keyword evidence="1 3" id="KW-0963">Cytoplasm</keyword>
<name>A0ABW5JAD7_9BACT</name>
<feature type="active site" description="Cysteine persulfide intermediate" evidence="3">
    <location>
        <position position="122"/>
    </location>
</feature>
<keyword evidence="5" id="KW-1185">Reference proteome</keyword>
<dbReference type="PANTHER" id="PTHR30592">
    <property type="entry name" value="FORMATE DEHYDROGENASE"/>
    <property type="match status" value="1"/>
</dbReference>
<dbReference type="RefSeq" id="WP_340239823.1">
    <property type="nucleotide sequence ID" value="NZ_JBBEWC010000015.1"/>
</dbReference>
<dbReference type="Proteomes" id="UP001597510">
    <property type="component" value="Unassembled WGS sequence"/>
</dbReference>
<dbReference type="SUPFAM" id="SSF53927">
    <property type="entry name" value="Cytidine deaminase-like"/>
    <property type="match status" value="1"/>
</dbReference>
<dbReference type="InterPro" id="IPR003786">
    <property type="entry name" value="FdhD"/>
</dbReference>
<evidence type="ECO:0000256" key="3">
    <source>
        <dbReference type="HAMAP-Rule" id="MF_00187"/>
    </source>
</evidence>
<comment type="subcellular location">
    <subcellularLocation>
        <location evidence="3">Cytoplasm</location>
    </subcellularLocation>
</comment>
<dbReference type="PANTHER" id="PTHR30592:SF1">
    <property type="entry name" value="SULFUR CARRIER PROTEIN FDHD"/>
    <property type="match status" value="1"/>
</dbReference>
<dbReference type="NCBIfam" id="TIGR00129">
    <property type="entry name" value="fdhD_narQ"/>
    <property type="match status" value="1"/>
</dbReference>
<comment type="caution">
    <text evidence="4">The sequence shown here is derived from an EMBL/GenBank/DDBJ whole genome shotgun (WGS) entry which is preliminary data.</text>
</comment>
<comment type="caution">
    <text evidence="3">Lacks conserved residue(s) required for the propagation of feature annotation.</text>
</comment>
<organism evidence="4 5">
    <name type="scientific">Emticicia soli</name>
    <dbReference type="NCBI Taxonomy" id="2027878"/>
    <lineage>
        <taxon>Bacteria</taxon>
        <taxon>Pseudomonadati</taxon>
        <taxon>Bacteroidota</taxon>
        <taxon>Cytophagia</taxon>
        <taxon>Cytophagales</taxon>
        <taxon>Leadbetterellaceae</taxon>
        <taxon>Emticicia</taxon>
    </lineage>
</organism>
<evidence type="ECO:0000313" key="4">
    <source>
        <dbReference type="EMBL" id="MFD2522033.1"/>
    </source>
</evidence>
<dbReference type="EMBL" id="JBHULC010000012">
    <property type="protein sequence ID" value="MFD2522033.1"/>
    <property type="molecule type" value="Genomic_DNA"/>
</dbReference>
<sequence>MINSIKPDTIIKFKGNIPVEQSDLVVVEEPLEIRLGYGAADNRQQKSISVTMRTPTGHDFELAMGFLFTENIIRHFDQILSIHYCTDNQQHQQENIVRIELHPNVWLDFQKLERFSYTTSSCGICGKASIEAIQHQCPTPIVSSLTISSPLIYQLPNIVEEKQVFFKHTGGSHVAALVEIKNADNGALFLLREDIGRHNALDKAIGAAFQQNLLPLAHTLLFMSSRASFELIQKAVMAGISIIVFVGAPSSLAIETARSFGITLIGFSRENSFNVYCGSQRVKI</sequence>
<dbReference type="InterPro" id="IPR016193">
    <property type="entry name" value="Cytidine_deaminase-like"/>
</dbReference>
<proteinExistence type="inferred from homology"/>
<evidence type="ECO:0000256" key="2">
    <source>
        <dbReference type="ARBA" id="ARBA00023150"/>
    </source>
</evidence>
<dbReference type="PIRSF" id="PIRSF015626">
    <property type="entry name" value="FdhD"/>
    <property type="match status" value="1"/>
</dbReference>
<dbReference type="NCBIfam" id="NF001943">
    <property type="entry name" value="PRK00724.1-2"/>
    <property type="match status" value="1"/>
</dbReference>
<accession>A0ABW5JAD7</accession>
<protein>
    <recommendedName>
        <fullName evidence="3">Sulfur carrier protein FdhD</fullName>
    </recommendedName>
</protein>
<keyword evidence="2 3" id="KW-0501">Molybdenum cofactor biosynthesis</keyword>